<keyword evidence="2" id="KW-1185">Reference proteome</keyword>
<dbReference type="InterPro" id="IPR021398">
    <property type="entry name" value="DUF3037"/>
</dbReference>
<dbReference type="RefSeq" id="WP_211359554.1">
    <property type="nucleotide sequence ID" value="NZ_RJKE01000001.1"/>
</dbReference>
<organism evidence="1 2">
    <name type="scientific">Actinocorallia herbida</name>
    <dbReference type="NCBI Taxonomy" id="58109"/>
    <lineage>
        <taxon>Bacteria</taxon>
        <taxon>Bacillati</taxon>
        <taxon>Actinomycetota</taxon>
        <taxon>Actinomycetes</taxon>
        <taxon>Streptosporangiales</taxon>
        <taxon>Thermomonosporaceae</taxon>
        <taxon>Actinocorallia</taxon>
    </lineage>
</organism>
<reference evidence="1 2" key="1">
    <citation type="submission" date="2018-11" db="EMBL/GenBank/DDBJ databases">
        <title>Sequencing the genomes of 1000 actinobacteria strains.</title>
        <authorList>
            <person name="Klenk H.-P."/>
        </authorList>
    </citation>
    <scope>NUCLEOTIDE SEQUENCE [LARGE SCALE GENOMIC DNA]</scope>
    <source>
        <strain evidence="1 2">DSM 44254</strain>
    </source>
</reference>
<dbReference type="Pfam" id="PF11236">
    <property type="entry name" value="DUF3037"/>
    <property type="match status" value="1"/>
</dbReference>
<dbReference type="AlphaFoldDB" id="A0A3N1CQB4"/>
<name>A0A3N1CQB4_9ACTN</name>
<gene>
    <name evidence="1" type="ORF">EDD29_0976</name>
</gene>
<protein>
    <submittedName>
        <fullName evidence="1">DUF3037 family protein</fullName>
    </submittedName>
</protein>
<dbReference type="Proteomes" id="UP000272400">
    <property type="component" value="Unassembled WGS sequence"/>
</dbReference>
<evidence type="ECO:0000313" key="2">
    <source>
        <dbReference type="Proteomes" id="UP000272400"/>
    </source>
</evidence>
<evidence type="ECO:0000313" key="1">
    <source>
        <dbReference type="EMBL" id="ROO83473.1"/>
    </source>
</evidence>
<accession>A0A3N1CQB4</accession>
<comment type="caution">
    <text evidence="1">The sequence shown here is derived from an EMBL/GenBank/DDBJ whole genome shotgun (WGS) entry which is preliminary data.</text>
</comment>
<dbReference type="EMBL" id="RJKE01000001">
    <property type="protein sequence ID" value="ROO83473.1"/>
    <property type="molecule type" value="Genomic_DNA"/>
</dbReference>
<sequence>MNPYEYSVLRFIPDLVRGECLNVGVVVYCQKSDYLGVRFTFDEARLASFAPAVPLPELRRALDGISAHCTGDEHASGESLGKRFRWLTAPRSTIVQPGPVHPGMTVDPDGTLDHLFERLVRS</sequence>
<proteinExistence type="predicted"/>